<evidence type="ECO:0000313" key="1">
    <source>
        <dbReference type="EMBL" id="KAL1835327.1"/>
    </source>
</evidence>
<name>A0ABR3V0S8_9PEZI</name>
<protein>
    <submittedName>
        <fullName evidence="1">Uncharacterized protein</fullName>
    </submittedName>
</protein>
<evidence type="ECO:0000313" key="2">
    <source>
        <dbReference type="Proteomes" id="UP001586593"/>
    </source>
</evidence>
<organism evidence="1 2">
    <name type="scientific">Phialemonium thermophilum</name>
    <dbReference type="NCBI Taxonomy" id="223376"/>
    <lineage>
        <taxon>Eukaryota</taxon>
        <taxon>Fungi</taxon>
        <taxon>Dikarya</taxon>
        <taxon>Ascomycota</taxon>
        <taxon>Pezizomycotina</taxon>
        <taxon>Sordariomycetes</taxon>
        <taxon>Sordariomycetidae</taxon>
        <taxon>Cephalothecales</taxon>
        <taxon>Cephalothecaceae</taxon>
        <taxon>Phialemonium</taxon>
    </lineage>
</organism>
<keyword evidence="2" id="KW-1185">Reference proteome</keyword>
<proteinExistence type="predicted"/>
<gene>
    <name evidence="1" type="ORF">VTK73DRAFT_5771</name>
</gene>
<accession>A0ABR3V0S8</accession>
<sequence length="312" mass="32340">MRHSTCEKSIHMFGVVRTLSRARIWTDLEEQLVVELAGGPALSGVGLGVPDAVLDELLQDGGLLEVAQTLLGGQHLLAVLEDDGGPGGQGLEAKLLLLAGVGDAELEGGLVAHAALLEPGHAQHAGPLAAADVEVGATLLGAGAAGGGVSLDVAGDVGPGGRAAPGLVLDLRVIRQVADLEGLVPGEGHGRVRSTGEVALGAREELRGAREELLDIGLGEVGHDAIELQDGLRGRSRGLLTPGRRGRGEWFVRIDRRAWRQGPFRAGDYGGLNSGGLTSQFFFFFFFFFPSKSAVCLSHGGRDKDHATTPKG</sequence>
<comment type="caution">
    <text evidence="1">The sequence shown here is derived from an EMBL/GenBank/DDBJ whole genome shotgun (WGS) entry which is preliminary data.</text>
</comment>
<dbReference type="EMBL" id="JAZHXJ010003223">
    <property type="protein sequence ID" value="KAL1835327.1"/>
    <property type="molecule type" value="Genomic_DNA"/>
</dbReference>
<reference evidence="1 2" key="1">
    <citation type="journal article" date="2024" name="Commun. Biol.">
        <title>Comparative genomic analysis of thermophilic fungi reveals convergent evolutionary adaptations and gene losses.</title>
        <authorList>
            <person name="Steindorff A.S."/>
            <person name="Aguilar-Pontes M.V."/>
            <person name="Robinson A.J."/>
            <person name="Andreopoulos B."/>
            <person name="LaButti K."/>
            <person name="Kuo A."/>
            <person name="Mondo S."/>
            <person name="Riley R."/>
            <person name="Otillar R."/>
            <person name="Haridas S."/>
            <person name="Lipzen A."/>
            <person name="Grimwood J."/>
            <person name="Schmutz J."/>
            <person name="Clum A."/>
            <person name="Reid I.D."/>
            <person name="Moisan M.C."/>
            <person name="Butler G."/>
            <person name="Nguyen T.T.M."/>
            <person name="Dewar K."/>
            <person name="Conant G."/>
            <person name="Drula E."/>
            <person name="Henrissat B."/>
            <person name="Hansel C."/>
            <person name="Singer S."/>
            <person name="Hutchinson M.I."/>
            <person name="de Vries R.P."/>
            <person name="Natvig D.O."/>
            <person name="Powell A.J."/>
            <person name="Tsang A."/>
            <person name="Grigoriev I.V."/>
        </authorList>
    </citation>
    <scope>NUCLEOTIDE SEQUENCE [LARGE SCALE GENOMIC DNA]</scope>
    <source>
        <strain evidence="1 2">ATCC 24622</strain>
    </source>
</reference>
<dbReference type="Proteomes" id="UP001586593">
    <property type="component" value="Unassembled WGS sequence"/>
</dbReference>